<dbReference type="GO" id="GO:0008270">
    <property type="term" value="F:zinc ion binding"/>
    <property type="evidence" value="ECO:0007669"/>
    <property type="project" value="UniProtKB-KW"/>
</dbReference>
<keyword evidence="6" id="KW-0175">Coiled coil</keyword>
<feature type="domain" description="Oberon-like PHD finger" evidence="8">
    <location>
        <begin position="158"/>
        <end position="291"/>
    </location>
</feature>
<keyword evidence="2" id="KW-0479">Metal-binding</keyword>
<dbReference type="Pfam" id="PF24590">
    <property type="entry name" value="DUF7615"/>
    <property type="match status" value="1"/>
</dbReference>
<evidence type="ECO:0000256" key="4">
    <source>
        <dbReference type="ARBA" id="ARBA00022833"/>
    </source>
</evidence>
<organism evidence="11 12">
    <name type="scientific">Manihot esculenta</name>
    <name type="common">Cassava</name>
    <name type="synonym">Jatropha manihot</name>
    <dbReference type="NCBI Taxonomy" id="3983"/>
    <lineage>
        <taxon>Eukaryota</taxon>
        <taxon>Viridiplantae</taxon>
        <taxon>Streptophyta</taxon>
        <taxon>Embryophyta</taxon>
        <taxon>Tracheophyta</taxon>
        <taxon>Spermatophyta</taxon>
        <taxon>Magnoliopsida</taxon>
        <taxon>eudicotyledons</taxon>
        <taxon>Gunneridae</taxon>
        <taxon>Pentapetalae</taxon>
        <taxon>rosids</taxon>
        <taxon>fabids</taxon>
        <taxon>Malpighiales</taxon>
        <taxon>Euphorbiaceae</taxon>
        <taxon>Crotonoideae</taxon>
        <taxon>Manihoteae</taxon>
        <taxon>Manihot</taxon>
    </lineage>
</organism>
<feature type="domain" description="DUF7081" evidence="9">
    <location>
        <begin position="26"/>
        <end position="120"/>
    </location>
</feature>
<evidence type="ECO:0000256" key="2">
    <source>
        <dbReference type="ARBA" id="ARBA00022723"/>
    </source>
</evidence>
<evidence type="ECO:0000259" key="8">
    <source>
        <dbReference type="Pfam" id="PF07227"/>
    </source>
</evidence>
<accession>A0A251LC26</accession>
<name>A0A251LC26_MANES</name>
<keyword evidence="5" id="KW-0539">Nucleus</keyword>
<proteinExistence type="predicted"/>
<gene>
    <name evidence="11" type="ORF">MANES_03G177500</name>
</gene>
<dbReference type="InterPro" id="IPR056034">
    <property type="entry name" value="DUF7615"/>
</dbReference>
<dbReference type="PANTHER" id="PTHR33345">
    <property type="entry name" value="ADAPTER PROTEIN, PUTATIVE-RELATED"/>
    <property type="match status" value="1"/>
</dbReference>
<sequence length="481" mass="54040">MESMEIDKESNGNTPTTRENGSHLRPVAPEESGEGFPYAPVDWPKPGDIWKWRVGRRVAFNGHFLDRYLYPPRRLGRPENLPGSKRGFASKLSVERYIRTKFPDANVEAFFASFSWKIPSKVAPTNGNLEGHTFLPFEETAENSESDSQSDAARCKAGNKRCDSLMVQAENVSISAMPCDICCNEPRFCRDCCCILCCKIINSKYGGYSYIKCQALVSEGYICGHVAHIDCALRTYMAGTVGGSIGLDVEYYCRRCDTKTDLVSHITRLLQTCESVDSCEELEKILTVGICILRGSQRSTAKGLLNRIESVIAKLKCGTSLDDVWKAEEDVSAISAGVSPHVMAEVTNHQDLLDSVIRSPHTVSLSLDYRAEVLKLEDEIDQALHELRKSQASEYKIAEDRLYAQKGYLHNLYQQLERERSEWTHCKSITKKDVLLDAVLNRVDQIKQEVAKLKDMEQVAKGFGRTSKGILREHFGLEIEE</sequence>
<dbReference type="Pfam" id="PF07227">
    <property type="entry name" value="PHD_Oberon"/>
    <property type="match status" value="1"/>
</dbReference>
<evidence type="ECO:0000256" key="1">
    <source>
        <dbReference type="ARBA" id="ARBA00004123"/>
    </source>
</evidence>
<dbReference type="AlphaFoldDB" id="A0A251LC26"/>
<dbReference type="EMBL" id="CM004389">
    <property type="protein sequence ID" value="OAY55750.1"/>
    <property type="molecule type" value="Genomic_DNA"/>
</dbReference>
<dbReference type="PANTHER" id="PTHR33345:SF6">
    <property type="entry name" value="OS03G0747200 PROTEIN"/>
    <property type="match status" value="1"/>
</dbReference>
<dbReference type="EMBL" id="CM004389">
    <property type="protein sequence ID" value="OAY55751.1"/>
    <property type="molecule type" value="Genomic_DNA"/>
</dbReference>
<feature type="region of interest" description="Disordered" evidence="7">
    <location>
        <begin position="1"/>
        <end position="38"/>
    </location>
</feature>
<keyword evidence="4" id="KW-0862">Zinc</keyword>
<feature type="coiled-coil region" evidence="6">
    <location>
        <begin position="366"/>
        <end position="393"/>
    </location>
</feature>
<dbReference type="Pfam" id="PF23299">
    <property type="entry name" value="DUF7081"/>
    <property type="match status" value="1"/>
</dbReference>
<evidence type="ECO:0000313" key="11">
    <source>
        <dbReference type="EMBL" id="OAY55752.1"/>
    </source>
</evidence>
<evidence type="ECO:0000256" key="5">
    <source>
        <dbReference type="ARBA" id="ARBA00023242"/>
    </source>
</evidence>
<dbReference type="Proteomes" id="UP000091857">
    <property type="component" value="Chromosome 3"/>
</dbReference>
<evidence type="ECO:0000259" key="9">
    <source>
        <dbReference type="Pfam" id="PF23299"/>
    </source>
</evidence>
<keyword evidence="3" id="KW-0863">Zinc-finger</keyword>
<evidence type="ECO:0000256" key="6">
    <source>
        <dbReference type="SAM" id="Coils"/>
    </source>
</evidence>
<feature type="compositionally biased region" description="Basic and acidic residues" evidence="7">
    <location>
        <begin position="1"/>
        <end position="10"/>
    </location>
</feature>
<dbReference type="OrthoDB" id="1852608at2759"/>
<comment type="subcellular location">
    <subcellularLocation>
        <location evidence="1">Nucleus</location>
    </subcellularLocation>
</comment>
<evidence type="ECO:0000256" key="3">
    <source>
        <dbReference type="ARBA" id="ARBA00022771"/>
    </source>
</evidence>
<feature type="domain" description="DUF7615" evidence="10">
    <location>
        <begin position="369"/>
        <end position="474"/>
    </location>
</feature>
<reference evidence="11 12" key="1">
    <citation type="submission" date="2016-02" db="EMBL/GenBank/DDBJ databases">
        <title>WGS assembly of Manihot esculenta.</title>
        <authorList>
            <person name="Bredeson J.V."/>
            <person name="Prochnik S.E."/>
            <person name="Lyons J.B."/>
            <person name="Schmutz J."/>
            <person name="Grimwood J."/>
            <person name="Vrebalov J."/>
            <person name="Bart R.S."/>
            <person name="Amuge T."/>
            <person name="Ferguson M.E."/>
            <person name="Green R."/>
            <person name="Putnam N."/>
            <person name="Stites J."/>
            <person name="Rounsley S."/>
            <person name="Rokhsar D.S."/>
        </authorList>
    </citation>
    <scope>NUCLEOTIDE SEQUENCE [LARGE SCALE GENOMIC DNA]</scope>
    <source>
        <strain evidence="12">cv. AM560-2</strain>
        <tissue evidence="11">Leaf</tissue>
    </source>
</reference>
<dbReference type="InterPro" id="IPR032881">
    <property type="entry name" value="Oberon-like_PHD"/>
</dbReference>
<evidence type="ECO:0000259" key="10">
    <source>
        <dbReference type="Pfam" id="PF24590"/>
    </source>
</evidence>
<dbReference type="EMBL" id="CM004389">
    <property type="protein sequence ID" value="OAY55752.1"/>
    <property type="molecule type" value="Genomic_DNA"/>
</dbReference>
<dbReference type="STRING" id="3983.A0A251LC26"/>
<evidence type="ECO:0000256" key="7">
    <source>
        <dbReference type="SAM" id="MobiDB-lite"/>
    </source>
</evidence>
<dbReference type="Gramene" id="Manes.03G177500.9.v8.1">
    <property type="protein sequence ID" value="Manes.03G177500.9.v8.1.CDS"/>
    <property type="gene ID" value="Manes.03G177500.v8.1"/>
</dbReference>
<dbReference type="GO" id="GO:0005634">
    <property type="term" value="C:nucleus"/>
    <property type="evidence" value="ECO:0007669"/>
    <property type="project" value="UniProtKB-SubCell"/>
</dbReference>
<protein>
    <submittedName>
        <fullName evidence="11">Uncharacterized protein</fullName>
    </submittedName>
</protein>
<dbReference type="InterPro" id="IPR055508">
    <property type="entry name" value="DUF7081"/>
</dbReference>
<evidence type="ECO:0000313" key="12">
    <source>
        <dbReference type="Proteomes" id="UP000091857"/>
    </source>
</evidence>
<keyword evidence="12" id="KW-1185">Reference proteome</keyword>